<name>A0ABP9H9I8_9ACTN</name>
<dbReference type="InterPro" id="IPR013022">
    <property type="entry name" value="Xyl_isomerase-like_TIM-brl"/>
</dbReference>
<gene>
    <name evidence="2" type="ORF">GCM10023225_04950</name>
</gene>
<dbReference type="EMBL" id="BAABIL010000053">
    <property type="protein sequence ID" value="GAA4964836.1"/>
    <property type="molecule type" value="Genomic_DNA"/>
</dbReference>
<dbReference type="RefSeq" id="WP_345710740.1">
    <property type="nucleotide sequence ID" value="NZ_BAABIL010000053.1"/>
</dbReference>
<comment type="caution">
    <text evidence="2">The sequence shown here is derived from an EMBL/GenBank/DDBJ whole genome shotgun (WGS) entry which is preliminary data.</text>
</comment>
<dbReference type="Proteomes" id="UP001501195">
    <property type="component" value="Unassembled WGS sequence"/>
</dbReference>
<sequence length="303" mass="33645">MVSTAGTGRRSRLTIGTAPDSWGVWFADDPQQTPWERFLDEVVTAGYRWIELGPHGYLPTDPARLSDELERRGLRVSAGTIFAALHRPDHYDQAWAQVEQVAALTRAMGGTHLVVIPGQWRSDTTGEALEPRTLDEAGWQRLASGMDRLGREVRDGYGLQLAFHSHADTHVDTQDEIERFLEMTDADAVKLCLDTGHVAYSGGDNLEIIRRYPDRIAYAHLKQVDPQVVAKAKAEDLGFGDAVKLGAMVEPPRGVPAMPPILDALEGLDRDVFAIVEQDMYPCPVEQPLPIARRTFSYLTSCR</sequence>
<evidence type="ECO:0000259" key="1">
    <source>
        <dbReference type="Pfam" id="PF01261"/>
    </source>
</evidence>
<keyword evidence="2" id="KW-0413">Isomerase</keyword>
<accession>A0ABP9H9I8</accession>
<proteinExistence type="predicted"/>
<dbReference type="PANTHER" id="PTHR12110">
    <property type="entry name" value="HYDROXYPYRUVATE ISOMERASE"/>
    <property type="match status" value="1"/>
</dbReference>
<keyword evidence="3" id="KW-1185">Reference proteome</keyword>
<dbReference type="Gene3D" id="3.20.20.150">
    <property type="entry name" value="Divalent-metal-dependent TIM barrel enzymes"/>
    <property type="match status" value="1"/>
</dbReference>
<evidence type="ECO:0000313" key="3">
    <source>
        <dbReference type="Proteomes" id="UP001501195"/>
    </source>
</evidence>
<feature type="domain" description="Xylose isomerase-like TIM barrel" evidence="1">
    <location>
        <begin position="39"/>
        <end position="287"/>
    </location>
</feature>
<protein>
    <submittedName>
        <fullName evidence="2">Sugar phosphate isomerase/epimerase</fullName>
    </submittedName>
</protein>
<dbReference type="SUPFAM" id="SSF51658">
    <property type="entry name" value="Xylose isomerase-like"/>
    <property type="match status" value="1"/>
</dbReference>
<evidence type="ECO:0000313" key="2">
    <source>
        <dbReference type="EMBL" id="GAA4964836.1"/>
    </source>
</evidence>
<dbReference type="InterPro" id="IPR036237">
    <property type="entry name" value="Xyl_isomerase-like_sf"/>
</dbReference>
<reference evidence="3" key="1">
    <citation type="journal article" date="2019" name="Int. J. Syst. Evol. Microbiol.">
        <title>The Global Catalogue of Microorganisms (GCM) 10K type strain sequencing project: providing services to taxonomists for standard genome sequencing and annotation.</title>
        <authorList>
            <consortium name="The Broad Institute Genomics Platform"/>
            <consortium name="The Broad Institute Genome Sequencing Center for Infectious Disease"/>
            <person name="Wu L."/>
            <person name="Ma J."/>
        </authorList>
    </citation>
    <scope>NUCLEOTIDE SEQUENCE [LARGE SCALE GENOMIC DNA]</scope>
    <source>
        <strain evidence="3">JCM 18126</strain>
    </source>
</reference>
<dbReference type="PANTHER" id="PTHR12110:SF41">
    <property type="entry name" value="INOSOSE DEHYDRATASE"/>
    <property type="match status" value="1"/>
</dbReference>
<dbReference type="GO" id="GO:0016853">
    <property type="term" value="F:isomerase activity"/>
    <property type="evidence" value="ECO:0007669"/>
    <property type="project" value="UniProtKB-KW"/>
</dbReference>
<organism evidence="2 3">
    <name type="scientific">Kineococcus glutinatus</name>
    <dbReference type="NCBI Taxonomy" id="1070872"/>
    <lineage>
        <taxon>Bacteria</taxon>
        <taxon>Bacillati</taxon>
        <taxon>Actinomycetota</taxon>
        <taxon>Actinomycetes</taxon>
        <taxon>Kineosporiales</taxon>
        <taxon>Kineosporiaceae</taxon>
        <taxon>Kineococcus</taxon>
    </lineage>
</organism>
<dbReference type="Pfam" id="PF01261">
    <property type="entry name" value="AP_endonuc_2"/>
    <property type="match status" value="1"/>
</dbReference>
<dbReference type="InterPro" id="IPR050312">
    <property type="entry name" value="IolE/XylAMocC-like"/>
</dbReference>